<evidence type="ECO:0000313" key="2">
    <source>
        <dbReference type="EMBL" id="MFB9230296.1"/>
    </source>
</evidence>
<keyword evidence="3" id="KW-1185">Reference proteome</keyword>
<dbReference type="EMBL" id="JBHMEA010000006">
    <property type="protein sequence ID" value="MFB9230296.1"/>
    <property type="molecule type" value="Genomic_DNA"/>
</dbReference>
<gene>
    <name evidence="2" type="ORF">ACFFUT_00670</name>
</gene>
<feature type="transmembrane region" description="Helical" evidence="1">
    <location>
        <begin position="52"/>
        <end position="69"/>
    </location>
</feature>
<accession>A0ABV5JBN7</accession>
<organism evidence="2 3">
    <name type="scientific">Pseudohalocynthiibacter aestuariivivens</name>
    <dbReference type="NCBI Taxonomy" id="1591409"/>
    <lineage>
        <taxon>Bacteria</taxon>
        <taxon>Pseudomonadati</taxon>
        <taxon>Pseudomonadota</taxon>
        <taxon>Alphaproteobacteria</taxon>
        <taxon>Rhodobacterales</taxon>
        <taxon>Paracoccaceae</taxon>
        <taxon>Pseudohalocynthiibacter</taxon>
    </lineage>
</organism>
<keyword evidence="1" id="KW-0812">Transmembrane</keyword>
<dbReference type="Pfam" id="PF10658">
    <property type="entry name" value="DUF2484"/>
    <property type="match status" value="1"/>
</dbReference>
<evidence type="ECO:0000256" key="1">
    <source>
        <dbReference type="SAM" id="Phobius"/>
    </source>
</evidence>
<feature type="transmembrane region" description="Helical" evidence="1">
    <location>
        <begin position="29"/>
        <end position="47"/>
    </location>
</feature>
<dbReference type="InterPro" id="IPR018919">
    <property type="entry name" value="DUF2484"/>
</dbReference>
<comment type="caution">
    <text evidence="2">The sequence shown here is derived from an EMBL/GenBank/DDBJ whole genome shotgun (WGS) entry which is preliminary data.</text>
</comment>
<reference evidence="2 3" key="1">
    <citation type="submission" date="2024-09" db="EMBL/GenBank/DDBJ databases">
        <authorList>
            <person name="Sun Q."/>
            <person name="Mori K."/>
        </authorList>
    </citation>
    <scope>NUCLEOTIDE SEQUENCE [LARGE SCALE GENOMIC DNA]</scope>
    <source>
        <strain evidence="2 3">CECT 8726</strain>
    </source>
</reference>
<sequence>MNTSLVLTLLWMIIANVSAILPSKDNYWSRAYGLIAIGVPLLGYLTYENGPWVGLIALAAGASMLRWPIVYLGRWLRHLVLGGANDPS</sequence>
<keyword evidence="1" id="KW-0472">Membrane</keyword>
<dbReference type="RefSeq" id="WP_213888564.1">
    <property type="nucleotide sequence ID" value="NZ_JAGFNU010000004.1"/>
</dbReference>
<evidence type="ECO:0000313" key="3">
    <source>
        <dbReference type="Proteomes" id="UP001589683"/>
    </source>
</evidence>
<protein>
    <submittedName>
        <fullName evidence="2">DUF2484 family protein</fullName>
    </submittedName>
</protein>
<dbReference type="Proteomes" id="UP001589683">
    <property type="component" value="Unassembled WGS sequence"/>
</dbReference>
<keyword evidence="1" id="KW-1133">Transmembrane helix</keyword>
<name>A0ABV5JBN7_9RHOB</name>
<proteinExistence type="predicted"/>